<sequence>MPFFVGAMPKRETERDHAMAVIAVTLEVGADDDFPGFKQVG</sequence>
<organism evidence="1 2">
    <name type="scientific">Hydrocarboniphaga effusa AP103</name>
    <dbReference type="NCBI Taxonomy" id="1172194"/>
    <lineage>
        <taxon>Bacteria</taxon>
        <taxon>Pseudomonadati</taxon>
        <taxon>Pseudomonadota</taxon>
        <taxon>Gammaproteobacteria</taxon>
        <taxon>Nevskiales</taxon>
        <taxon>Nevskiaceae</taxon>
        <taxon>Hydrocarboniphaga</taxon>
    </lineage>
</organism>
<dbReference type="EMBL" id="AKGD01000003">
    <property type="protein sequence ID" value="EIT68709.1"/>
    <property type="molecule type" value="Genomic_DNA"/>
</dbReference>
<name>I7ZA32_9GAMM</name>
<reference evidence="1 2" key="1">
    <citation type="journal article" date="2012" name="J. Bacteriol.">
        <title>Genome Sequence of n-Alkane-Degrading Hydrocarboniphaga effusa Strain AP103T (ATCC BAA-332T).</title>
        <authorList>
            <person name="Chang H.K."/>
            <person name="Zylstra G.J."/>
            <person name="Chae J.C."/>
        </authorList>
    </citation>
    <scope>NUCLEOTIDE SEQUENCE [LARGE SCALE GENOMIC DNA]</scope>
    <source>
        <strain evidence="1 2">AP103</strain>
    </source>
</reference>
<gene>
    <name evidence="1" type="ORF">WQQ_39040</name>
</gene>
<evidence type="ECO:0000313" key="2">
    <source>
        <dbReference type="Proteomes" id="UP000003704"/>
    </source>
</evidence>
<comment type="caution">
    <text evidence="1">The sequence shown here is derived from an EMBL/GenBank/DDBJ whole genome shotgun (WGS) entry which is preliminary data.</text>
</comment>
<dbReference type="Proteomes" id="UP000003704">
    <property type="component" value="Unassembled WGS sequence"/>
</dbReference>
<proteinExistence type="predicted"/>
<accession>I7ZA32</accession>
<evidence type="ECO:0000313" key="1">
    <source>
        <dbReference type="EMBL" id="EIT68709.1"/>
    </source>
</evidence>
<dbReference type="AlphaFoldDB" id="I7ZA32"/>
<keyword evidence="2" id="KW-1185">Reference proteome</keyword>
<protein>
    <submittedName>
        <fullName evidence="1">Uncharacterized protein</fullName>
    </submittedName>
</protein>